<keyword evidence="3" id="KW-1185">Reference proteome</keyword>
<sequence>MLPAARDLRNASDLSHEMLTVRKWTLSFVSVHWLFVSLAGGDARDVAGLSAGKTIDYLREANPSLGPGKDAANNGEKVERAGAKRGTLVEGGGEPLPDVVLESEQQLSTRSPKGGLAAGWFLNPTNLDLDALNGRLLGNPGIQQKFSIQPTDELKALTEEYPDVARKIERQRMSGQTSGQETFTDKNGDTRVISWNSSTREIPGQQRIFRTEYTQPQSYRVETPPIRTEQSFRREGTPMRTEQSFRREGTPMRTEESFRTEDPPMRTEESFRSGTPDLSELLKKGGGSDSESGSDSEEDDDDYKDDKPSGSSSSGHSSSSSGSTTRKTNSKVSKKKNRPGRGQIVAVVHKKWVKTESGYHGASQSQQKRMKHHKRGAKSSSYSKSSGSKSASHSRYHSPSRARARSYSQKRSMSKSPSMSKSSSRSPSPKRGSRSKS</sequence>
<reference evidence="2" key="1">
    <citation type="submission" date="2021-12" db="EMBL/GenBank/DDBJ databases">
        <authorList>
            <person name="King R."/>
        </authorList>
    </citation>
    <scope>NUCLEOTIDE SEQUENCE</scope>
</reference>
<protein>
    <submittedName>
        <fullName evidence="2">Uncharacterized protein</fullName>
    </submittedName>
</protein>
<feature type="compositionally biased region" description="Basic residues" evidence="1">
    <location>
        <begin position="392"/>
        <end position="404"/>
    </location>
</feature>
<evidence type="ECO:0000256" key="1">
    <source>
        <dbReference type="SAM" id="MobiDB-lite"/>
    </source>
</evidence>
<name>A0A9P0EZ52_BEMTA</name>
<organism evidence="2 3">
    <name type="scientific">Bemisia tabaci</name>
    <name type="common">Sweetpotato whitefly</name>
    <name type="synonym">Aleurodes tabaci</name>
    <dbReference type="NCBI Taxonomy" id="7038"/>
    <lineage>
        <taxon>Eukaryota</taxon>
        <taxon>Metazoa</taxon>
        <taxon>Ecdysozoa</taxon>
        <taxon>Arthropoda</taxon>
        <taxon>Hexapoda</taxon>
        <taxon>Insecta</taxon>
        <taxon>Pterygota</taxon>
        <taxon>Neoptera</taxon>
        <taxon>Paraneoptera</taxon>
        <taxon>Hemiptera</taxon>
        <taxon>Sternorrhyncha</taxon>
        <taxon>Aleyrodoidea</taxon>
        <taxon>Aleyrodidae</taxon>
        <taxon>Aleyrodinae</taxon>
        <taxon>Bemisia</taxon>
    </lineage>
</organism>
<feature type="compositionally biased region" description="Acidic residues" evidence="1">
    <location>
        <begin position="292"/>
        <end position="303"/>
    </location>
</feature>
<feature type="compositionally biased region" description="Polar residues" evidence="1">
    <location>
        <begin position="173"/>
        <end position="182"/>
    </location>
</feature>
<feature type="compositionally biased region" description="Basic residues" evidence="1">
    <location>
        <begin position="328"/>
        <end position="339"/>
    </location>
</feature>
<proteinExistence type="predicted"/>
<accession>A0A9P0EZ52</accession>
<feature type="compositionally biased region" description="Low complexity" evidence="1">
    <location>
        <begin position="309"/>
        <end position="323"/>
    </location>
</feature>
<dbReference type="Proteomes" id="UP001152759">
    <property type="component" value="Chromosome 1"/>
</dbReference>
<feature type="compositionally biased region" description="Basic and acidic residues" evidence="1">
    <location>
        <begin position="230"/>
        <end position="271"/>
    </location>
</feature>
<dbReference type="AlphaFoldDB" id="A0A9P0EZ52"/>
<feature type="region of interest" description="Disordered" evidence="1">
    <location>
        <begin position="224"/>
        <end position="437"/>
    </location>
</feature>
<feature type="region of interest" description="Disordered" evidence="1">
    <location>
        <begin position="171"/>
        <end position="191"/>
    </location>
</feature>
<gene>
    <name evidence="2" type="ORF">BEMITA_LOCUS1544</name>
</gene>
<evidence type="ECO:0000313" key="3">
    <source>
        <dbReference type="Proteomes" id="UP001152759"/>
    </source>
</evidence>
<feature type="compositionally biased region" description="Low complexity" evidence="1">
    <location>
        <begin position="378"/>
        <end position="391"/>
    </location>
</feature>
<evidence type="ECO:0000313" key="2">
    <source>
        <dbReference type="EMBL" id="CAH0381943.1"/>
    </source>
</evidence>
<feature type="compositionally biased region" description="Basic residues" evidence="1">
    <location>
        <begin position="368"/>
        <end position="377"/>
    </location>
</feature>
<feature type="compositionally biased region" description="Low complexity" evidence="1">
    <location>
        <begin position="405"/>
        <end position="430"/>
    </location>
</feature>
<dbReference type="EMBL" id="OU963862">
    <property type="protein sequence ID" value="CAH0381943.1"/>
    <property type="molecule type" value="Genomic_DNA"/>
</dbReference>